<dbReference type="EMBL" id="QMKO01002929">
    <property type="protein sequence ID" value="RTG82206.1"/>
    <property type="molecule type" value="Genomic_DNA"/>
</dbReference>
<comment type="caution">
    <text evidence="2">The sequence shown here is derived from an EMBL/GenBank/DDBJ whole genome shotgun (WGS) entry which is preliminary data.</text>
</comment>
<feature type="coiled-coil region" evidence="1">
    <location>
        <begin position="4"/>
        <end position="31"/>
    </location>
</feature>
<dbReference type="AlphaFoldDB" id="A0A430Q3F8"/>
<evidence type="ECO:0000256" key="1">
    <source>
        <dbReference type="SAM" id="Coils"/>
    </source>
</evidence>
<feature type="coiled-coil region" evidence="1">
    <location>
        <begin position="108"/>
        <end position="167"/>
    </location>
</feature>
<keyword evidence="3" id="KW-1185">Reference proteome</keyword>
<evidence type="ECO:0000313" key="2">
    <source>
        <dbReference type="EMBL" id="RTG82206.1"/>
    </source>
</evidence>
<accession>A0A430Q3F8</accession>
<proteinExistence type="predicted"/>
<gene>
    <name evidence="2" type="ORF">DC041_0009868</name>
</gene>
<keyword evidence="1" id="KW-0175">Coiled coil</keyword>
<organism evidence="2 3">
    <name type="scientific">Schistosoma bovis</name>
    <name type="common">Blood fluke</name>
    <dbReference type="NCBI Taxonomy" id="6184"/>
    <lineage>
        <taxon>Eukaryota</taxon>
        <taxon>Metazoa</taxon>
        <taxon>Spiralia</taxon>
        <taxon>Lophotrochozoa</taxon>
        <taxon>Platyhelminthes</taxon>
        <taxon>Trematoda</taxon>
        <taxon>Digenea</taxon>
        <taxon>Strigeidida</taxon>
        <taxon>Schistosomatoidea</taxon>
        <taxon>Schistosomatidae</taxon>
        <taxon>Schistosoma</taxon>
    </lineage>
</organism>
<name>A0A430Q3F8_SCHBO</name>
<reference evidence="2 3" key="1">
    <citation type="journal article" date="2019" name="PLoS Pathog.">
        <title>Genome sequence of the bovine parasite Schistosoma bovis Tanzania.</title>
        <authorList>
            <person name="Oey H."/>
            <person name="Zakrzewski M."/>
            <person name="Gobert G."/>
            <person name="Gravermann K."/>
            <person name="Stoye J."/>
            <person name="Jones M."/>
            <person name="Mcmanus D."/>
            <person name="Krause L."/>
        </authorList>
    </citation>
    <scope>NUCLEOTIDE SEQUENCE [LARGE SCALE GENOMIC DNA]</scope>
    <source>
        <strain evidence="2 3">TAN1997</strain>
    </source>
</reference>
<dbReference type="Proteomes" id="UP000290809">
    <property type="component" value="Unassembled WGS sequence"/>
</dbReference>
<evidence type="ECO:0000313" key="3">
    <source>
        <dbReference type="Proteomes" id="UP000290809"/>
    </source>
</evidence>
<sequence length="251" mass="29716">MIGYEQLNQRSEQLQKQMNRITKLLANSTNKLTESKELIKTSKDTLQKNVKKSDEIEQNSILLSNRIEGLKDLMQKLRDQIYLTNTNIDRLPDIMTQLRQLDSVTITWNEAKQTSKQLQNRLFNIENELNNQLIQLQQINNQLIDTLNKQENEAKLIELKFNEINNLLERVMNAINMSWTMVDNGRIWLQKLEANHYGSLLFVKVIRIINNLTFMYFECNIEKILICLAHTHKYMRTCAQTTTNFLRNRKK</sequence>
<protein>
    <submittedName>
        <fullName evidence="2">Uncharacterized protein</fullName>
    </submittedName>
</protein>